<reference evidence="1" key="1">
    <citation type="submission" date="2024-09" db="EMBL/GenBank/DDBJ databases">
        <authorList>
            <person name="Sun Q."/>
        </authorList>
    </citation>
    <scope>NUCLEOTIDE SEQUENCE [LARGE SCALE GENOMIC DNA]</scope>
    <source>
        <strain evidence="1">JCM 31273</strain>
    </source>
</reference>
<dbReference type="AlphaFoldDB" id="A0ABD5MJB9"/>
<comment type="caution">
    <text evidence="1">The sequence shown here is derived from an EMBL/GenBank/DDBJ whole genome shotgun (WGS) entry which is preliminary data.</text>
</comment>
<sequence length="119" mass="13833">MAESALIDYLERKAGEYHRGTVRYDGNDTDILHLREDVRETRLTSQIDRMLRRIRPESSPKEERSFPFGELNATVRLFEEAIIIHFPKGNDRGIIVSLEPETARDLNTFIGECEKLIQD</sequence>
<dbReference type="EMBL" id="JBHMAJ010000005">
    <property type="protein sequence ID" value="MFB9823815.1"/>
    <property type="molecule type" value="Genomic_DNA"/>
</dbReference>
<evidence type="ECO:0000313" key="2">
    <source>
        <dbReference type="Proteomes" id="UP001589595"/>
    </source>
</evidence>
<dbReference type="Pfam" id="PF24366">
    <property type="entry name" value="DUF7522"/>
    <property type="match status" value="1"/>
</dbReference>
<keyword evidence="2" id="KW-1185">Reference proteome</keyword>
<dbReference type="InterPro" id="IPR055944">
    <property type="entry name" value="DUF7522"/>
</dbReference>
<organism evidence="1 2">
    <name type="scientific">Halobaculum roseum</name>
    <dbReference type="NCBI Taxonomy" id="2175149"/>
    <lineage>
        <taxon>Archaea</taxon>
        <taxon>Methanobacteriati</taxon>
        <taxon>Methanobacteriota</taxon>
        <taxon>Stenosarchaea group</taxon>
        <taxon>Halobacteria</taxon>
        <taxon>Halobacteriales</taxon>
        <taxon>Haloferacaceae</taxon>
        <taxon>Halobaculum</taxon>
    </lineage>
</organism>
<dbReference type="Proteomes" id="UP001589595">
    <property type="component" value="Unassembled WGS sequence"/>
</dbReference>
<gene>
    <name evidence="1" type="ORF">ACFFOL_06490</name>
</gene>
<dbReference type="GeneID" id="67212354"/>
<accession>A0ABD5MJB9</accession>
<dbReference type="RefSeq" id="WP_222923630.1">
    <property type="nucleotide sequence ID" value="NZ_CP082287.1"/>
</dbReference>
<name>A0ABD5MJB9_9EURY</name>
<evidence type="ECO:0000313" key="1">
    <source>
        <dbReference type="EMBL" id="MFB9823815.1"/>
    </source>
</evidence>
<protein>
    <submittedName>
        <fullName evidence="1">Uncharacterized protein</fullName>
    </submittedName>
</protein>
<proteinExistence type="predicted"/>